<evidence type="ECO:0000313" key="5">
    <source>
        <dbReference type="Proteomes" id="UP001157138"/>
    </source>
</evidence>
<dbReference type="PANTHER" id="PTHR33375:SF1">
    <property type="entry name" value="CHROMOSOME-PARTITIONING PROTEIN PARB-RELATED"/>
    <property type="match status" value="1"/>
</dbReference>
<feature type="compositionally biased region" description="Polar residues" evidence="2">
    <location>
        <begin position="256"/>
        <end position="267"/>
    </location>
</feature>
<dbReference type="SUPFAM" id="SSF109709">
    <property type="entry name" value="KorB DNA-binding domain-like"/>
    <property type="match status" value="1"/>
</dbReference>
<feature type="domain" description="ParB-like N-terminal" evidence="3">
    <location>
        <begin position="32"/>
        <end position="123"/>
    </location>
</feature>
<dbReference type="Gene3D" id="3.90.1530.30">
    <property type="match status" value="1"/>
</dbReference>
<dbReference type="Gene3D" id="6.10.250.140">
    <property type="match status" value="1"/>
</dbReference>
<dbReference type="InterPro" id="IPR013741">
    <property type="entry name" value="KorB_domain"/>
</dbReference>
<dbReference type="Pfam" id="PF02195">
    <property type="entry name" value="ParB_N"/>
    <property type="match status" value="1"/>
</dbReference>
<dbReference type="SUPFAM" id="SSF110849">
    <property type="entry name" value="ParB/Sulfiredoxin"/>
    <property type="match status" value="1"/>
</dbReference>
<gene>
    <name evidence="4" type="ORF">GCM10007938_42340</name>
</gene>
<dbReference type="RefSeq" id="WP_284194275.1">
    <property type="nucleotide sequence ID" value="NZ_BSPW01000117.1"/>
</dbReference>
<dbReference type="InterPro" id="IPR036086">
    <property type="entry name" value="ParB/Sulfiredoxin_sf"/>
</dbReference>
<dbReference type="EMBL" id="BSPW01000117">
    <property type="protein sequence ID" value="GLT20449.1"/>
    <property type="molecule type" value="Genomic_DNA"/>
</dbReference>
<organism evidence="4 5">
    <name type="scientific">Vibrio zhanjiangensis</name>
    <dbReference type="NCBI Taxonomy" id="1046128"/>
    <lineage>
        <taxon>Bacteria</taxon>
        <taxon>Pseudomonadati</taxon>
        <taxon>Pseudomonadota</taxon>
        <taxon>Gammaproteobacteria</taxon>
        <taxon>Vibrionales</taxon>
        <taxon>Vibrionaceae</taxon>
        <taxon>Vibrio</taxon>
    </lineage>
</organism>
<reference evidence="5" key="1">
    <citation type="journal article" date="2019" name="Int. J. Syst. Evol. Microbiol.">
        <title>The Global Catalogue of Microorganisms (GCM) 10K type strain sequencing project: providing services to taxonomists for standard genome sequencing and annotation.</title>
        <authorList>
            <consortium name="The Broad Institute Genomics Platform"/>
            <consortium name="The Broad Institute Genome Sequencing Center for Infectious Disease"/>
            <person name="Wu L."/>
            <person name="Ma J."/>
        </authorList>
    </citation>
    <scope>NUCLEOTIDE SEQUENCE [LARGE SCALE GENOMIC DNA]</scope>
    <source>
        <strain evidence="5">NBRC 108723</strain>
    </source>
</reference>
<protein>
    <recommendedName>
        <fullName evidence="3">ParB-like N-terminal domain-containing protein</fullName>
    </recommendedName>
</protein>
<evidence type="ECO:0000256" key="1">
    <source>
        <dbReference type="ARBA" id="ARBA00006295"/>
    </source>
</evidence>
<dbReference type="InterPro" id="IPR003115">
    <property type="entry name" value="ParB_N"/>
</dbReference>
<dbReference type="Pfam" id="PF08535">
    <property type="entry name" value="KorB"/>
    <property type="match status" value="1"/>
</dbReference>
<comment type="caution">
    <text evidence="4">The sequence shown here is derived from an EMBL/GenBank/DDBJ whole genome shotgun (WGS) entry which is preliminary data.</text>
</comment>
<dbReference type="Proteomes" id="UP001157138">
    <property type="component" value="Unassembled WGS sequence"/>
</dbReference>
<comment type="similarity">
    <text evidence="1">Belongs to the ParB family.</text>
</comment>
<keyword evidence="5" id="KW-1185">Reference proteome</keyword>
<evidence type="ECO:0000259" key="3">
    <source>
        <dbReference type="SMART" id="SM00470"/>
    </source>
</evidence>
<proteinExistence type="inferred from homology"/>
<evidence type="ECO:0000313" key="4">
    <source>
        <dbReference type="EMBL" id="GLT20449.1"/>
    </source>
</evidence>
<evidence type="ECO:0000256" key="2">
    <source>
        <dbReference type="SAM" id="MobiDB-lite"/>
    </source>
</evidence>
<dbReference type="InterPro" id="IPR042075">
    <property type="entry name" value="KorB_DNA-db"/>
</dbReference>
<accession>A0ABQ6F649</accession>
<dbReference type="Gene3D" id="1.10.10.730">
    <property type="entry name" value="KorB DNA-binding domain"/>
    <property type="match status" value="1"/>
</dbReference>
<dbReference type="NCBIfam" id="TIGR00180">
    <property type="entry name" value="parB_part"/>
    <property type="match status" value="1"/>
</dbReference>
<dbReference type="SMART" id="SM00470">
    <property type="entry name" value="ParB"/>
    <property type="match status" value="1"/>
</dbReference>
<sequence>MSRKSNLQRSNVKVDDIFNEYDETLRNSEQVVDIPKHALYSNPQVRQVFKQETIDELRVNMEKNGQRQPCRVGKMDDRGYLIQEGERRWRAIMDSDKITHVKCIIGEGDLLTQVSENILREDLNPIEEGNAYSLIKATYNFSQNKEVAEALGISESKVSAAIKAAQAPEKVQLAYLDNKIGDVDTINSLRIAYEINPDETAQFVDESQVISRKDAQELTKRLKTEKKIKASAPKDELSALVTAGAQSSPEPERSVSKTTQSPIPESGTNEKNKMKSGVRTQGIRIRLDDQLGIIDLTGQSKEGEIVVLLDNSPAKMTVPAADVEIVGYHLD</sequence>
<dbReference type="PANTHER" id="PTHR33375">
    <property type="entry name" value="CHROMOSOME-PARTITIONING PROTEIN PARB-RELATED"/>
    <property type="match status" value="1"/>
</dbReference>
<feature type="region of interest" description="Disordered" evidence="2">
    <location>
        <begin position="238"/>
        <end position="278"/>
    </location>
</feature>
<dbReference type="InterPro" id="IPR050336">
    <property type="entry name" value="Chromosome_partition/occlusion"/>
</dbReference>
<name>A0ABQ6F649_9VIBR</name>
<dbReference type="InterPro" id="IPR004437">
    <property type="entry name" value="ParB/RepB/Spo0J"/>
</dbReference>